<reference evidence="3 4" key="1">
    <citation type="submission" date="2022-11" db="EMBL/GenBank/DDBJ databases">
        <title>Study of microbial diversity in lake waters.</title>
        <authorList>
            <person name="Zhang J."/>
        </authorList>
    </citation>
    <scope>NUCLEOTIDE SEQUENCE [LARGE SCALE GENOMIC DNA]</scope>
    <source>
        <strain evidence="3 4">DT12</strain>
    </source>
</reference>
<keyword evidence="1" id="KW-0732">Signal</keyword>
<evidence type="ECO:0000313" key="3">
    <source>
        <dbReference type="EMBL" id="MCX7571200.1"/>
    </source>
</evidence>
<feature type="signal peptide" evidence="1">
    <location>
        <begin position="1"/>
        <end position="28"/>
    </location>
</feature>
<dbReference type="InterPro" id="IPR007210">
    <property type="entry name" value="ABC_Gly_betaine_transp_sub-bd"/>
</dbReference>
<protein>
    <submittedName>
        <fullName evidence="3">Glycine/betaine ABC transporter substrate-binding protein</fullName>
    </submittedName>
</protein>
<dbReference type="CDD" id="cd13528">
    <property type="entry name" value="PBP2_osmoprotectants"/>
    <property type="match status" value="1"/>
</dbReference>
<keyword evidence="4" id="KW-1185">Reference proteome</keyword>
<dbReference type="Pfam" id="PF04069">
    <property type="entry name" value="OpuAC"/>
    <property type="match status" value="1"/>
</dbReference>
<organism evidence="3 4">
    <name type="scientific">Tumebacillus lacus</name>
    <dbReference type="NCBI Taxonomy" id="2995335"/>
    <lineage>
        <taxon>Bacteria</taxon>
        <taxon>Bacillati</taxon>
        <taxon>Bacillota</taxon>
        <taxon>Bacilli</taxon>
        <taxon>Bacillales</taxon>
        <taxon>Alicyclobacillaceae</taxon>
        <taxon>Tumebacillus</taxon>
    </lineage>
</organism>
<feature type="chain" id="PRO_5045606562" evidence="1">
    <location>
        <begin position="29"/>
        <end position="300"/>
    </location>
</feature>
<feature type="domain" description="ABC-type glycine betaine transport system substrate-binding" evidence="2">
    <location>
        <begin position="32"/>
        <end position="295"/>
    </location>
</feature>
<dbReference type="Gene3D" id="3.40.190.10">
    <property type="entry name" value="Periplasmic binding protein-like II"/>
    <property type="match status" value="1"/>
</dbReference>
<sequence length="300" mass="33302">MWKKAVVATACAVLVLSLGYTAVTTSSAAGEKITVVGKNFTEQDIMAYLVGRLLEEKLDVPVEVKSYLGGTDVAFGAMKSGNADVYVEYTGTGYVNILNKEAASDPQQVYDEVKQAFAERYRMDWLEPIGFNNTYALAVSQETAKRYGLKKVSDLRPVAGELVFGTNQEFLDRPDGMPGLTKTYDLNFKDVKSMDAGLKYTALNSGQVQLIDAYSTDGRLIQNNLVLLEDDKHFFPPYYAAPLVRQDALEQYPDMRDTLNLLAGKIDEQEMAELNAKVDVEKQQAKSVAEEWLKKEGLIE</sequence>
<evidence type="ECO:0000259" key="2">
    <source>
        <dbReference type="Pfam" id="PF04069"/>
    </source>
</evidence>
<dbReference type="EMBL" id="JAPMLT010000009">
    <property type="protein sequence ID" value="MCX7571200.1"/>
    <property type="molecule type" value="Genomic_DNA"/>
</dbReference>
<comment type="caution">
    <text evidence="3">The sequence shown here is derived from an EMBL/GenBank/DDBJ whole genome shotgun (WGS) entry which is preliminary data.</text>
</comment>
<dbReference type="Proteomes" id="UP001208017">
    <property type="component" value="Unassembled WGS sequence"/>
</dbReference>
<dbReference type="SUPFAM" id="SSF53850">
    <property type="entry name" value="Periplasmic binding protein-like II"/>
    <property type="match status" value="1"/>
</dbReference>
<evidence type="ECO:0000313" key="4">
    <source>
        <dbReference type="Proteomes" id="UP001208017"/>
    </source>
</evidence>
<gene>
    <name evidence="3" type="ORF">OS242_14705</name>
</gene>
<dbReference type="Gene3D" id="3.40.190.120">
    <property type="entry name" value="Osmoprotection protein (prox), domain 2"/>
    <property type="match status" value="1"/>
</dbReference>
<proteinExistence type="predicted"/>
<name>A0ABT3X2R1_9BACL</name>
<accession>A0ABT3X2R1</accession>
<evidence type="ECO:0000256" key="1">
    <source>
        <dbReference type="SAM" id="SignalP"/>
    </source>
</evidence>